<dbReference type="Proteomes" id="UP000198988">
    <property type="component" value="Unassembled WGS sequence"/>
</dbReference>
<dbReference type="OrthoDB" id="9812859at2"/>
<evidence type="ECO:0008006" key="7">
    <source>
        <dbReference type="Google" id="ProtNLM"/>
    </source>
</evidence>
<feature type="transmembrane region" description="Helical" evidence="1">
    <location>
        <begin position="69"/>
        <end position="89"/>
    </location>
</feature>
<reference evidence="3" key="2">
    <citation type="submission" date="2016-06" db="EMBL/GenBank/DDBJ databases">
        <authorList>
            <person name="Olsen C.W."/>
            <person name="Carey S."/>
            <person name="Hinshaw L."/>
            <person name="Karasin A.I."/>
        </authorList>
    </citation>
    <scope>NUCLEOTIDE SEQUENCE [LARGE SCALE GENOMIC DNA]</scope>
    <source>
        <strain evidence="4">BazSymA</strain>
        <strain evidence="3">BazSymB</strain>
    </source>
</reference>
<keyword evidence="1" id="KW-0812">Transmembrane</keyword>
<dbReference type="EMBL" id="CDSC02000460">
    <property type="protein sequence ID" value="SEI02901.1"/>
    <property type="molecule type" value="Genomic_DNA"/>
</dbReference>
<reference evidence="5 6" key="1">
    <citation type="submission" date="2016-06" db="EMBL/GenBank/DDBJ databases">
        <authorList>
            <person name="Petersen J."/>
            <person name="Sayavedra L."/>
        </authorList>
    </citation>
    <scope>NUCLEOTIDE SEQUENCE [LARGE SCALE GENOMIC DNA]</scope>
    <source>
        <strain evidence="6">BazSymA</strain>
        <strain evidence="5">BazSymB</strain>
    </source>
</reference>
<feature type="transmembrane region" description="Helical" evidence="1">
    <location>
        <begin position="43"/>
        <end position="62"/>
    </location>
</feature>
<evidence type="ECO:0000313" key="4">
    <source>
        <dbReference type="EMBL" id="SEI02901.1"/>
    </source>
</evidence>
<evidence type="ECO:0000313" key="3">
    <source>
        <dbReference type="EMBL" id="SEH59678.1"/>
    </source>
</evidence>
<evidence type="ECO:0000313" key="5">
    <source>
        <dbReference type="Proteomes" id="UP000198559"/>
    </source>
</evidence>
<keyword evidence="1" id="KW-0472">Membrane</keyword>
<proteinExistence type="predicted"/>
<gene>
    <name evidence="4" type="ORF">BAZSYMA_ACONTIG00015_9</name>
    <name evidence="3" type="ORF">BAZSYMB_V2SCAFFOLD00037_3</name>
</gene>
<dbReference type="Proteomes" id="UP000198559">
    <property type="component" value="Unassembled WGS sequence"/>
</dbReference>
<sequence length="90" mass="9496">MKKLLLVAMSLLFSVTAIAHSGHTPFELVGVIEVAKHYLSSSYHIAAMLAMSAVLIVSAVLVCNSRQILSTILMVLGLMSSILGVGLLLS</sequence>
<feature type="chain" id="PRO_5014063570" description="Secreted protein" evidence="2">
    <location>
        <begin position="20"/>
        <end position="90"/>
    </location>
</feature>
<evidence type="ECO:0000313" key="6">
    <source>
        <dbReference type="Proteomes" id="UP000198988"/>
    </source>
</evidence>
<name>A0A1H6JKX6_9GAMM</name>
<dbReference type="STRING" id="235205.BAZSYMB_V2SCAFFOLD00037_3"/>
<organism evidence="3 5">
    <name type="scientific">Bathymodiolus azoricus thioautotrophic gill symbiont</name>
    <dbReference type="NCBI Taxonomy" id="235205"/>
    <lineage>
        <taxon>Bacteria</taxon>
        <taxon>Pseudomonadati</taxon>
        <taxon>Pseudomonadota</taxon>
        <taxon>Gammaproteobacteria</taxon>
        <taxon>sulfur-oxidizing symbionts</taxon>
    </lineage>
</organism>
<accession>A0A1H6JKX6</accession>
<dbReference type="RefSeq" id="WP_090718099.1">
    <property type="nucleotide sequence ID" value="NZ_CAESAP020000397.1"/>
</dbReference>
<feature type="signal peptide" evidence="2">
    <location>
        <begin position="1"/>
        <end position="19"/>
    </location>
</feature>
<dbReference type="AlphaFoldDB" id="A0A1H6JKX6"/>
<evidence type="ECO:0000256" key="2">
    <source>
        <dbReference type="SAM" id="SignalP"/>
    </source>
</evidence>
<evidence type="ECO:0000256" key="1">
    <source>
        <dbReference type="SAM" id="Phobius"/>
    </source>
</evidence>
<protein>
    <recommendedName>
        <fullName evidence="7">Secreted protein</fullName>
    </recommendedName>
</protein>
<keyword evidence="2" id="KW-0732">Signal</keyword>
<dbReference type="EMBL" id="CVUD02000036">
    <property type="protein sequence ID" value="SEH59678.1"/>
    <property type="molecule type" value="Genomic_DNA"/>
</dbReference>
<keyword evidence="1" id="KW-1133">Transmembrane helix</keyword>